<reference evidence="1 2" key="1">
    <citation type="submission" date="2021-07" db="EMBL/GenBank/DDBJ databases">
        <authorList>
            <consortium name="Genoscope - CEA"/>
            <person name="William W."/>
        </authorList>
    </citation>
    <scope>NUCLEOTIDE SEQUENCE [LARGE SCALE GENOMIC DNA]</scope>
</reference>
<evidence type="ECO:0000313" key="2">
    <source>
        <dbReference type="Proteomes" id="UP000694005"/>
    </source>
</evidence>
<proteinExistence type="predicted"/>
<sequence length="33" mass="3918">MLLLTPFVQTNVCFTFTYCIKLSHLLNWVCVRL</sequence>
<accession>A0A8D9MAG7</accession>
<dbReference type="Proteomes" id="UP000694005">
    <property type="component" value="Chromosome A07"/>
</dbReference>
<protein>
    <submittedName>
        <fullName evidence="1">Uncharacterized protein</fullName>
    </submittedName>
</protein>
<organism evidence="1 2">
    <name type="scientific">Brassica campestris</name>
    <name type="common">Field mustard</name>
    <dbReference type="NCBI Taxonomy" id="3711"/>
    <lineage>
        <taxon>Eukaryota</taxon>
        <taxon>Viridiplantae</taxon>
        <taxon>Streptophyta</taxon>
        <taxon>Embryophyta</taxon>
        <taxon>Tracheophyta</taxon>
        <taxon>Spermatophyta</taxon>
        <taxon>Magnoliopsida</taxon>
        <taxon>eudicotyledons</taxon>
        <taxon>Gunneridae</taxon>
        <taxon>Pentapetalae</taxon>
        <taxon>rosids</taxon>
        <taxon>malvids</taxon>
        <taxon>Brassicales</taxon>
        <taxon>Brassicaceae</taxon>
        <taxon>Brassiceae</taxon>
        <taxon>Brassica</taxon>
    </lineage>
</organism>
<name>A0A8D9MAG7_BRACM</name>
<dbReference type="EMBL" id="LS974623">
    <property type="protein sequence ID" value="CAG7904897.1"/>
    <property type="molecule type" value="Genomic_DNA"/>
</dbReference>
<dbReference type="AlphaFoldDB" id="A0A8D9MAG7"/>
<dbReference type="Gramene" id="A07p45410.2_BraZ1">
    <property type="protein sequence ID" value="A07p45410.2_BraZ1.CDS.1"/>
    <property type="gene ID" value="A07g45410.2_BraZ1"/>
</dbReference>
<evidence type="ECO:0000313" key="1">
    <source>
        <dbReference type="EMBL" id="CAG7904897.1"/>
    </source>
</evidence>
<gene>
    <name evidence="1" type="ORF">BRAPAZ1V2_A07P45410.2</name>
</gene>